<dbReference type="CDD" id="cd01324">
    <property type="entry name" value="cbb3_Oxidase_CcoQ"/>
    <property type="match status" value="1"/>
</dbReference>
<keyword evidence="1" id="KW-0812">Transmembrane</keyword>
<accession>I7ZGX5</accession>
<keyword evidence="3" id="KW-1185">Reference proteome</keyword>
<dbReference type="InterPro" id="IPR008621">
    <property type="entry name" value="Cbb3-typ_cyt_oxidase_comp"/>
</dbReference>
<evidence type="ECO:0000256" key="1">
    <source>
        <dbReference type="SAM" id="Phobius"/>
    </source>
</evidence>
<dbReference type="OrthoDB" id="6402501at2"/>
<dbReference type="AlphaFoldDB" id="I7ZGX5"/>
<comment type="caution">
    <text evidence="2">The sequence shown here is derived from an EMBL/GenBank/DDBJ whole genome shotgun (WGS) entry which is preliminary data.</text>
</comment>
<evidence type="ECO:0000313" key="3">
    <source>
        <dbReference type="Proteomes" id="UP000003704"/>
    </source>
</evidence>
<reference evidence="2 3" key="1">
    <citation type="journal article" date="2012" name="J. Bacteriol.">
        <title>Genome Sequence of n-Alkane-Degrading Hydrocarboniphaga effusa Strain AP103T (ATCC BAA-332T).</title>
        <authorList>
            <person name="Chang H.K."/>
            <person name="Zylstra G.J."/>
            <person name="Chae J.C."/>
        </authorList>
    </citation>
    <scope>NUCLEOTIDE SEQUENCE [LARGE SCALE GENOMIC DNA]</scope>
    <source>
        <strain evidence="2 3">AP103</strain>
    </source>
</reference>
<keyword evidence="1" id="KW-0472">Membrane</keyword>
<dbReference type="EMBL" id="AKGD01000001">
    <property type="protein sequence ID" value="EIT70957.1"/>
    <property type="molecule type" value="Genomic_DNA"/>
</dbReference>
<dbReference type="Proteomes" id="UP000003704">
    <property type="component" value="Unassembled WGS sequence"/>
</dbReference>
<proteinExistence type="predicted"/>
<gene>
    <name evidence="2" type="ORF">WQQ_10940</name>
</gene>
<evidence type="ECO:0000313" key="2">
    <source>
        <dbReference type="EMBL" id="EIT70957.1"/>
    </source>
</evidence>
<protein>
    <submittedName>
        <fullName evidence="2">Cbb3-type cytochrome C oxidase component CcoQ subunit</fullName>
    </submittedName>
</protein>
<sequence>MTPLHDGLLQGLITVLAFTSFVGICYYAYSPCRRKAFEAAANSPLADEGKGEPS</sequence>
<dbReference type="RefSeq" id="WP_007184049.1">
    <property type="nucleotide sequence ID" value="NZ_AKGD01000001.1"/>
</dbReference>
<feature type="transmembrane region" description="Helical" evidence="1">
    <location>
        <begin position="12"/>
        <end position="29"/>
    </location>
</feature>
<dbReference type="STRING" id="1172194.WQQ_10940"/>
<dbReference type="Pfam" id="PF05545">
    <property type="entry name" value="FixQ"/>
    <property type="match status" value="1"/>
</dbReference>
<organism evidence="2 3">
    <name type="scientific">Hydrocarboniphaga effusa AP103</name>
    <dbReference type="NCBI Taxonomy" id="1172194"/>
    <lineage>
        <taxon>Bacteria</taxon>
        <taxon>Pseudomonadati</taxon>
        <taxon>Pseudomonadota</taxon>
        <taxon>Gammaproteobacteria</taxon>
        <taxon>Nevskiales</taxon>
        <taxon>Nevskiaceae</taxon>
        <taxon>Hydrocarboniphaga</taxon>
    </lineage>
</organism>
<name>I7ZGX5_9GAMM</name>
<keyword evidence="1" id="KW-1133">Transmembrane helix</keyword>